<dbReference type="OrthoDB" id="9757809at2"/>
<dbReference type="GO" id="GO:0010411">
    <property type="term" value="P:xyloglucan metabolic process"/>
    <property type="evidence" value="ECO:0007669"/>
    <property type="project" value="TreeGrafter"/>
</dbReference>
<dbReference type="InterPro" id="IPR015943">
    <property type="entry name" value="WD40/YVTN_repeat-like_dom_sf"/>
</dbReference>
<sequence length="372" mass="41231">MKSKNIKRLFAVVPALLLVAALLNSFALKEKEEEKKPVNEEKTSAVTNIIYKSADGGQTWQDISKGLPERMQREGLWQDGLYTNDHAIYVRAGNGVYRNESNSTTSSWTKDVLPGNQRNIVPTNSGILAYNIRGQFLKKINGANKWVPVYTNFQEQAVQLDKMVDWMYTTYKEREVRSVFETADGTVFISSNNGLFRSTNGGKTWKHVHVGDGRMKLVEQDGVLLSTGKDGVLRSTDNGESWENVLSEGGLGIAVEPLTGGFATIVENVVTKTNTIHISQDNGKTWNEIGAELQPSWNSLFMKRIGLIKSSPNIFAIKQMGKYLVCGRSDGIYRSSDMGKTWTKLALPDAQNKGFNLTVGGSTLYIMPNKGC</sequence>
<evidence type="ECO:0000256" key="1">
    <source>
        <dbReference type="SAM" id="SignalP"/>
    </source>
</evidence>
<evidence type="ECO:0000313" key="4">
    <source>
        <dbReference type="Proteomes" id="UP000242687"/>
    </source>
</evidence>
<keyword evidence="4" id="KW-1185">Reference proteome</keyword>
<comment type="caution">
    <text evidence="3">The sequence shown here is derived from an EMBL/GenBank/DDBJ whole genome shotgun (WGS) entry which is preliminary data.</text>
</comment>
<name>A0A2H9VU32_9SPHI</name>
<dbReference type="Gene3D" id="2.130.10.10">
    <property type="entry name" value="YVTN repeat-like/Quinoprotein amine dehydrogenase"/>
    <property type="match status" value="3"/>
</dbReference>
<keyword evidence="1" id="KW-0732">Signal</keyword>
<dbReference type="PANTHER" id="PTHR43739:SF5">
    <property type="entry name" value="EXO-ALPHA-SIALIDASE"/>
    <property type="match status" value="1"/>
</dbReference>
<gene>
    <name evidence="3" type="ORF">CLV57_1351</name>
</gene>
<dbReference type="CDD" id="cd15482">
    <property type="entry name" value="Sialidase_non-viral"/>
    <property type="match status" value="1"/>
</dbReference>
<reference evidence="3 4" key="1">
    <citation type="submission" date="2017-11" db="EMBL/GenBank/DDBJ databases">
        <title>Genomic Encyclopedia of Archaeal and Bacterial Type Strains, Phase II (KMG-II): From Individual Species to Whole Genera.</title>
        <authorList>
            <person name="Goeker M."/>
        </authorList>
    </citation>
    <scope>NUCLEOTIDE SEQUENCE [LARGE SCALE GENOMIC DNA]</scope>
    <source>
        <strain evidence="3 4">DSM 28175</strain>
    </source>
</reference>
<protein>
    <submittedName>
        <fullName evidence="3">BNR/Asp-box repeat protein</fullName>
    </submittedName>
</protein>
<dbReference type="EMBL" id="PGFJ01000001">
    <property type="protein sequence ID" value="PJJ84340.1"/>
    <property type="molecule type" value="Genomic_DNA"/>
</dbReference>
<feature type="domain" description="DUF6242" evidence="2">
    <location>
        <begin position="172"/>
        <end position="350"/>
    </location>
</feature>
<dbReference type="SUPFAM" id="SSF50939">
    <property type="entry name" value="Sialidases"/>
    <property type="match status" value="1"/>
</dbReference>
<feature type="signal peptide" evidence="1">
    <location>
        <begin position="1"/>
        <end position="27"/>
    </location>
</feature>
<dbReference type="Proteomes" id="UP000242687">
    <property type="component" value="Unassembled WGS sequence"/>
</dbReference>
<organism evidence="3 4">
    <name type="scientific">Mucilaginibacter auburnensis</name>
    <dbReference type="NCBI Taxonomy" id="1457233"/>
    <lineage>
        <taxon>Bacteria</taxon>
        <taxon>Pseudomonadati</taxon>
        <taxon>Bacteroidota</taxon>
        <taxon>Sphingobacteriia</taxon>
        <taxon>Sphingobacteriales</taxon>
        <taxon>Sphingobacteriaceae</taxon>
        <taxon>Mucilaginibacter</taxon>
    </lineage>
</organism>
<proteinExistence type="predicted"/>
<evidence type="ECO:0000313" key="3">
    <source>
        <dbReference type="EMBL" id="PJJ84340.1"/>
    </source>
</evidence>
<dbReference type="RefSeq" id="WP_100340537.1">
    <property type="nucleotide sequence ID" value="NZ_PGFJ01000001.1"/>
</dbReference>
<feature type="chain" id="PRO_5014156839" evidence="1">
    <location>
        <begin position="28"/>
        <end position="372"/>
    </location>
</feature>
<dbReference type="InterPro" id="IPR036278">
    <property type="entry name" value="Sialidase_sf"/>
</dbReference>
<dbReference type="PANTHER" id="PTHR43739">
    <property type="entry name" value="XYLOGLUCANASE (EUROFUNG)"/>
    <property type="match status" value="1"/>
</dbReference>
<dbReference type="AlphaFoldDB" id="A0A2H9VU32"/>
<dbReference type="InterPro" id="IPR058667">
    <property type="entry name" value="DUF6242_C"/>
</dbReference>
<evidence type="ECO:0000259" key="2">
    <source>
        <dbReference type="Pfam" id="PF25852"/>
    </source>
</evidence>
<dbReference type="Pfam" id="PF25852">
    <property type="entry name" value="DUF6242_C"/>
    <property type="match status" value="1"/>
</dbReference>
<dbReference type="InterPro" id="IPR052025">
    <property type="entry name" value="Xyloglucanase_GH74"/>
</dbReference>
<accession>A0A2H9VU32</accession>